<feature type="domain" description="CinA C-terminal" evidence="1">
    <location>
        <begin position="12"/>
        <end position="156"/>
    </location>
</feature>
<name>A0A916JUI6_9MICO</name>
<evidence type="ECO:0000313" key="2">
    <source>
        <dbReference type="EMBL" id="CAG7603827.1"/>
    </source>
</evidence>
<evidence type="ECO:0000313" key="3">
    <source>
        <dbReference type="Proteomes" id="UP000693892"/>
    </source>
</evidence>
<protein>
    <submittedName>
        <fullName evidence="2">Competence-damage inducible protein</fullName>
    </submittedName>
</protein>
<reference evidence="2" key="1">
    <citation type="submission" date="2021-06" db="EMBL/GenBank/DDBJ databases">
        <authorList>
            <person name="Criscuolo A."/>
        </authorList>
    </citation>
    <scope>NUCLEOTIDE SEQUENCE</scope>
    <source>
        <strain evidence="2">CIP111803</strain>
    </source>
</reference>
<comment type="caution">
    <text evidence="2">The sequence shown here is derived from an EMBL/GenBank/DDBJ whole genome shotgun (WGS) entry which is preliminary data.</text>
</comment>
<proteinExistence type="predicted"/>
<evidence type="ECO:0000259" key="1">
    <source>
        <dbReference type="Pfam" id="PF02464"/>
    </source>
</evidence>
<dbReference type="InterPro" id="IPR008136">
    <property type="entry name" value="CinA_C"/>
</dbReference>
<organism evidence="2 3">
    <name type="scientific">Leucobacter soli</name>
    <dbReference type="NCBI Taxonomy" id="2812850"/>
    <lineage>
        <taxon>Bacteria</taxon>
        <taxon>Bacillati</taxon>
        <taxon>Actinomycetota</taxon>
        <taxon>Actinomycetes</taxon>
        <taxon>Micrococcales</taxon>
        <taxon>Microbacteriaceae</taxon>
        <taxon>Leucobacter</taxon>
    </lineage>
</organism>
<dbReference type="AlphaFoldDB" id="A0A916JUI6"/>
<dbReference type="EMBL" id="CAJVAP010000006">
    <property type="protein sequence ID" value="CAG7603827.1"/>
    <property type="molecule type" value="Genomic_DNA"/>
</dbReference>
<keyword evidence="3" id="KW-1185">Reference proteome</keyword>
<gene>
    <name evidence="2" type="primary">cinA_2</name>
    <name evidence="2" type="ORF">LEUCIP111803_00675</name>
</gene>
<accession>A0A916JUI6</accession>
<dbReference type="Pfam" id="PF02464">
    <property type="entry name" value="CinA"/>
    <property type="match status" value="1"/>
</dbReference>
<dbReference type="Proteomes" id="UP000693892">
    <property type="component" value="Unassembled WGS sequence"/>
</dbReference>
<dbReference type="RefSeq" id="WP_218114306.1">
    <property type="nucleotide sequence ID" value="NZ_CAJVAP010000006.1"/>
</dbReference>
<dbReference type="NCBIfam" id="TIGR00199">
    <property type="entry name" value="PncC_domain"/>
    <property type="match status" value="1"/>
</dbReference>
<sequence length="167" mass="17417">MRETPIDETVERLVRELRDVLSGQDRCVATAESLTGGYLAAALSAGPHAERWYRGGIVAYQPEVKYGLLRTPHGPVVTAPTAQAMAASAAVLLGADYAVGVTGVGGPAPSEGKPAGTVYISTSDGKVATAAELYEFEGDPVRVLHQTICASLRALIARVLECDQPAP</sequence>